<feature type="transmembrane region" description="Helical" evidence="1">
    <location>
        <begin position="166"/>
        <end position="187"/>
    </location>
</feature>
<dbReference type="EMBL" id="KV428044">
    <property type="protein sequence ID" value="KZT39546.1"/>
    <property type="molecule type" value="Genomic_DNA"/>
</dbReference>
<feature type="transmembrane region" description="Helical" evidence="1">
    <location>
        <begin position="118"/>
        <end position="137"/>
    </location>
</feature>
<feature type="transmembrane region" description="Helical" evidence="1">
    <location>
        <begin position="254"/>
        <end position="275"/>
    </location>
</feature>
<sequence>MKIFSAMTLSDSLDNYMYSSHNAPLSAFDLPPGTDSLKLGTHPRETQLIWFSFIIATQLGELGLLLTFIFSKSVNPRGLALINLIFVAFLDTFVYLIPFYNGSYMDHIPPRIPCLIQAVLKHGLDMAFLLSAFLLVFETFRSLNQLDKLANANEPKAKASLLGTRLCILAPYLNGLAIAIPTAVIGVREPSMVKRVDWGFYCTVQNTPLGLIIQIEAALLSLGALICLGGIFLKIWRYLRQHDIDVRLLSLPKLIRVSIFTILELSMLLFSSGLFDKLPLLRSHVLAIGPIFIVIIFATQNDILQVWFPCFYTEKRKRRKASAEKPVEDDVRGATEQVSRSTLSPIVFYSGRDNSTQDTIASDDNVV</sequence>
<feature type="transmembrane region" description="Helical" evidence="1">
    <location>
        <begin position="287"/>
        <end position="312"/>
    </location>
</feature>
<evidence type="ECO:0000313" key="2">
    <source>
        <dbReference type="EMBL" id="KZT39546.1"/>
    </source>
</evidence>
<evidence type="ECO:0000313" key="3">
    <source>
        <dbReference type="Proteomes" id="UP000076798"/>
    </source>
</evidence>
<dbReference type="OrthoDB" id="3046318at2759"/>
<organism evidence="2 3">
    <name type="scientific">Sistotremastrum suecicum HHB10207 ss-3</name>
    <dbReference type="NCBI Taxonomy" id="1314776"/>
    <lineage>
        <taxon>Eukaryota</taxon>
        <taxon>Fungi</taxon>
        <taxon>Dikarya</taxon>
        <taxon>Basidiomycota</taxon>
        <taxon>Agaricomycotina</taxon>
        <taxon>Agaricomycetes</taxon>
        <taxon>Sistotremastrales</taxon>
        <taxon>Sistotremastraceae</taxon>
        <taxon>Sistotremastrum</taxon>
    </lineage>
</organism>
<proteinExistence type="predicted"/>
<evidence type="ECO:0008006" key="4">
    <source>
        <dbReference type="Google" id="ProtNLM"/>
    </source>
</evidence>
<accession>A0A166EFX0</accession>
<keyword evidence="3" id="KW-1185">Reference proteome</keyword>
<evidence type="ECO:0000256" key="1">
    <source>
        <dbReference type="SAM" id="Phobius"/>
    </source>
</evidence>
<keyword evidence="1" id="KW-0472">Membrane</keyword>
<dbReference type="Proteomes" id="UP000076798">
    <property type="component" value="Unassembled WGS sequence"/>
</dbReference>
<keyword evidence="1" id="KW-0812">Transmembrane</keyword>
<feature type="transmembrane region" description="Helical" evidence="1">
    <location>
        <begin position="207"/>
        <end position="233"/>
    </location>
</feature>
<gene>
    <name evidence="2" type="ORF">SISSUDRAFT_628559</name>
</gene>
<feature type="transmembrane region" description="Helical" evidence="1">
    <location>
        <begin position="48"/>
        <end position="71"/>
    </location>
</feature>
<reference evidence="2 3" key="1">
    <citation type="journal article" date="2016" name="Mol. Biol. Evol.">
        <title>Comparative Genomics of Early-Diverging Mushroom-Forming Fungi Provides Insights into the Origins of Lignocellulose Decay Capabilities.</title>
        <authorList>
            <person name="Nagy L.G."/>
            <person name="Riley R."/>
            <person name="Tritt A."/>
            <person name="Adam C."/>
            <person name="Daum C."/>
            <person name="Floudas D."/>
            <person name="Sun H."/>
            <person name="Yadav J.S."/>
            <person name="Pangilinan J."/>
            <person name="Larsson K.H."/>
            <person name="Matsuura K."/>
            <person name="Barry K."/>
            <person name="Labutti K."/>
            <person name="Kuo R."/>
            <person name="Ohm R.A."/>
            <person name="Bhattacharya S.S."/>
            <person name="Shirouzu T."/>
            <person name="Yoshinaga Y."/>
            <person name="Martin F.M."/>
            <person name="Grigoriev I.V."/>
            <person name="Hibbett D.S."/>
        </authorList>
    </citation>
    <scope>NUCLEOTIDE SEQUENCE [LARGE SCALE GENOMIC DNA]</scope>
    <source>
        <strain evidence="2 3">HHB10207 ss-3</strain>
    </source>
</reference>
<name>A0A166EFX0_9AGAM</name>
<dbReference type="AlphaFoldDB" id="A0A166EFX0"/>
<keyword evidence="1" id="KW-1133">Transmembrane helix</keyword>
<feature type="transmembrane region" description="Helical" evidence="1">
    <location>
        <begin position="78"/>
        <end position="98"/>
    </location>
</feature>
<protein>
    <recommendedName>
        <fullName evidence="4">G-protein coupled receptors family 1 profile domain-containing protein</fullName>
    </recommendedName>
</protein>